<dbReference type="EC" id="2.7.7.65" evidence="3"/>
<dbReference type="GO" id="GO:0005886">
    <property type="term" value="C:plasma membrane"/>
    <property type="evidence" value="ECO:0007669"/>
    <property type="project" value="TreeGrafter"/>
</dbReference>
<evidence type="ECO:0000256" key="3">
    <source>
        <dbReference type="ARBA" id="ARBA00012528"/>
    </source>
</evidence>
<dbReference type="RefSeq" id="WP_078002124.1">
    <property type="nucleotide sequence ID" value="NZ_MRUL01000003.1"/>
</dbReference>
<comment type="cofactor">
    <cofactor evidence="1">
        <name>Mg(2+)</name>
        <dbReference type="ChEBI" id="CHEBI:18420"/>
    </cofactor>
</comment>
<evidence type="ECO:0000259" key="6">
    <source>
        <dbReference type="PROSITE" id="PS50887"/>
    </source>
</evidence>
<keyword evidence="5" id="KW-0812">Transmembrane</keyword>
<dbReference type="CDD" id="cd01949">
    <property type="entry name" value="GGDEF"/>
    <property type="match status" value="1"/>
</dbReference>
<dbReference type="Pfam" id="PF00990">
    <property type="entry name" value="GGDEF"/>
    <property type="match status" value="1"/>
</dbReference>
<gene>
    <name evidence="7" type="ORF">BTJ39_07570</name>
</gene>
<sequence>MPHSHSSPSAMLKSGLRRSMLLFLITISIAVLLVSGWTMWSSWNRMVEHGQMDARNLSQSISRQAEDTFLQVDLTLQDLRDRVEINGMGSEQKDYLQTLLQSRKATLPQLHGLFIYDYKGSWIVTSDGKIPAQANNADREYFKFHQRNNDNRVHIGKVIRSRSTGDLIIPVSMRLNNPDGSFHGVVLGTIRIDFFRQVYGYYNLGDRDTLSLLLSDGTILYSRPFDDSVINRNMSQAPLFSHLLKAASSGTADYRSTLDGVERILGYTTLKRYPLVVVAGFDKQELLKSWFSDLLIYAVLSAILLMVICLLGYMVMRHIRLNLQNQIELTQVRDQLTAMNHTLQSLALLDGLTGLANRRQFDLFLQQQWKRAQSLKQPISLLMIDVDSFKLFNDNFGHQLGDDCLRRIAATLSNLAASSEALVARYGGEEFAIVLTGQESRSANTLAQKALEAVQALAISHPTSLSGAGVVTLSIGITTNSQPAAGDSYDGLITSADAALYQAKNQGRNRAVVL</sequence>
<dbReference type="GO" id="GO:1902201">
    <property type="term" value="P:negative regulation of bacterial-type flagellum-dependent cell motility"/>
    <property type="evidence" value="ECO:0007669"/>
    <property type="project" value="TreeGrafter"/>
</dbReference>
<dbReference type="SUPFAM" id="SSF55073">
    <property type="entry name" value="Nucleotide cyclase"/>
    <property type="match status" value="1"/>
</dbReference>
<evidence type="ECO:0000313" key="7">
    <source>
        <dbReference type="EMBL" id="OON40989.1"/>
    </source>
</evidence>
<dbReference type="FunFam" id="3.30.70.270:FF:000001">
    <property type="entry name" value="Diguanylate cyclase domain protein"/>
    <property type="match status" value="1"/>
</dbReference>
<name>A0A1S8YPC0_9GAMM</name>
<dbReference type="SUPFAM" id="SSF103190">
    <property type="entry name" value="Sensory domain-like"/>
    <property type="match status" value="1"/>
</dbReference>
<comment type="caution">
    <text evidence="7">The sequence shown here is derived from an EMBL/GenBank/DDBJ whole genome shotgun (WGS) entry which is preliminary data.</text>
</comment>
<dbReference type="NCBIfam" id="TIGR00254">
    <property type="entry name" value="GGDEF"/>
    <property type="match status" value="1"/>
</dbReference>
<dbReference type="Gene3D" id="3.30.450.20">
    <property type="entry name" value="PAS domain"/>
    <property type="match status" value="2"/>
</dbReference>
<keyword evidence="8" id="KW-1185">Reference proteome</keyword>
<dbReference type="AlphaFoldDB" id="A0A1S8YPC0"/>
<evidence type="ECO:0000256" key="5">
    <source>
        <dbReference type="SAM" id="Phobius"/>
    </source>
</evidence>
<dbReference type="CDD" id="cd12915">
    <property type="entry name" value="PDC2_DGC_like"/>
    <property type="match status" value="1"/>
</dbReference>
<dbReference type="Proteomes" id="UP000190667">
    <property type="component" value="Unassembled WGS sequence"/>
</dbReference>
<dbReference type="OrthoDB" id="9812260at2"/>
<dbReference type="STRING" id="1926881.BTJ39_07570"/>
<dbReference type="GO" id="GO:0043709">
    <property type="term" value="P:cell adhesion involved in single-species biofilm formation"/>
    <property type="evidence" value="ECO:0007669"/>
    <property type="project" value="TreeGrafter"/>
</dbReference>
<feature type="transmembrane region" description="Helical" evidence="5">
    <location>
        <begin position="294"/>
        <end position="316"/>
    </location>
</feature>
<organism evidence="7 8">
    <name type="scientific">Izhakiella australiensis</name>
    <dbReference type="NCBI Taxonomy" id="1926881"/>
    <lineage>
        <taxon>Bacteria</taxon>
        <taxon>Pseudomonadati</taxon>
        <taxon>Pseudomonadota</taxon>
        <taxon>Gammaproteobacteria</taxon>
        <taxon>Enterobacterales</taxon>
        <taxon>Erwiniaceae</taxon>
        <taxon>Izhakiella</taxon>
    </lineage>
</organism>
<dbReference type="InterPro" id="IPR029151">
    <property type="entry name" value="Sensor-like_sf"/>
</dbReference>
<comment type="pathway">
    <text evidence="2">Purine metabolism; 3',5'-cyclic di-GMP biosynthesis.</text>
</comment>
<comment type="catalytic activity">
    <reaction evidence="4">
        <text>2 GTP = 3',3'-c-di-GMP + 2 diphosphate</text>
        <dbReference type="Rhea" id="RHEA:24898"/>
        <dbReference type="ChEBI" id="CHEBI:33019"/>
        <dbReference type="ChEBI" id="CHEBI:37565"/>
        <dbReference type="ChEBI" id="CHEBI:58805"/>
        <dbReference type="EC" id="2.7.7.65"/>
    </reaction>
</comment>
<dbReference type="PROSITE" id="PS50887">
    <property type="entry name" value="GGDEF"/>
    <property type="match status" value="1"/>
</dbReference>
<evidence type="ECO:0000313" key="8">
    <source>
        <dbReference type="Proteomes" id="UP000190667"/>
    </source>
</evidence>
<accession>A0A1S8YPC0</accession>
<dbReference type="InterPro" id="IPR043128">
    <property type="entry name" value="Rev_trsase/Diguanyl_cyclase"/>
</dbReference>
<dbReference type="CDD" id="cd12914">
    <property type="entry name" value="PDC1_DGC_like"/>
    <property type="match status" value="1"/>
</dbReference>
<feature type="transmembrane region" description="Helical" evidence="5">
    <location>
        <begin position="21"/>
        <end position="40"/>
    </location>
</feature>
<keyword evidence="5" id="KW-1133">Transmembrane helix</keyword>
<keyword evidence="5" id="KW-0472">Membrane</keyword>
<dbReference type="InterPro" id="IPR029787">
    <property type="entry name" value="Nucleotide_cyclase"/>
</dbReference>
<proteinExistence type="predicted"/>
<feature type="domain" description="GGDEF" evidence="6">
    <location>
        <begin position="377"/>
        <end position="514"/>
    </location>
</feature>
<dbReference type="SMART" id="SM00267">
    <property type="entry name" value="GGDEF"/>
    <property type="match status" value="1"/>
</dbReference>
<dbReference type="GO" id="GO:0052621">
    <property type="term" value="F:diguanylate cyclase activity"/>
    <property type="evidence" value="ECO:0007669"/>
    <property type="project" value="UniProtKB-EC"/>
</dbReference>
<dbReference type="Gene3D" id="3.30.70.270">
    <property type="match status" value="1"/>
</dbReference>
<dbReference type="PANTHER" id="PTHR45138">
    <property type="entry name" value="REGULATORY COMPONENTS OF SENSORY TRANSDUCTION SYSTEM"/>
    <property type="match status" value="1"/>
</dbReference>
<dbReference type="PANTHER" id="PTHR45138:SF9">
    <property type="entry name" value="DIGUANYLATE CYCLASE DGCM-RELATED"/>
    <property type="match status" value="1"/>
</dbReference>
<dbReference type="Pfam" id="PF22588">
    <property type="entry name" value="dCache_1_like"/>
    <property type="match status" value="1"/>
</dbReference>
<dbReference type="InterPro" id="IPR000160">
    <property type="entry name" value="GGDEF_dom"/>
</dbReference>
<reference evidence="7 8" key="1">
    <citation type="submission" date="2016-12" db="EMBL/GenBank/DDBJ databases">
        <title>Izhakiella australiana sp. nov. of genus Izhakiella isolated from Australian desert.</title>
        <authorList>
            <person name="Ji M."/>
        </authorList>
    </citation>
    <scope>NUCLEOTIDE SEQUENCE [LARGE SCALE GENOMIC DNA]</scope>
    <source>
        <strain evidence="7 8">D4N98</strain>
    </source>
</reference>
<dbReference type="EMBL" id="MRUL01000003">
    <property type="protein sequence ID" value="OON40989.1"/>
    <property type="molecule type" value="Genomic_DNA"/>
</dbReference>
<evidence type="ECO:0000256" key="2">
    <source>
        <dbReference type="ARBA" id="ARBA00004665"/>
    </source>
</evidence>
<evidence type="ECO:0000256" key="1">
    <source>
        <dbReference type="ARBA" id="ARBA00001946"/>
    </source>
</evidence>
<dbReference type="InterPro" id="IPR054327">
    <property type="entry name" value="His-kinase-like_sensor"/>
</dbReference>
<evidence type="ECO:0000256" key="4">
    <source>
        <dbReference type="ARBA" id="ARBA00034247"/>
    </source>
</evidence>
<dbReference type="InterPro" id="IPR050469">
    <property type="entry name" value="Diguanylate_Cyclase"/>
</dbReference>
<protein>
    <recommendedName>
        <fullName evidence="3">diguanylate cyclase</fullName>
        <ecNumber evidence="3">2.7.7.65</ecNumber>
    </recommendedName>
</protein>